<evidence type="ECO:0008006" key="2">
    <source>
        <dbReference type="Google" id="ProtNLM"/>
    </source>
</evidence>
<accession>A0A0W8E257</accession>
<dbReference type="Pfam" id="PF19620">
    <property type="entry name" value="DUF6125"/>
    <property type="match status" value="1"/>
</dbReference>
<dbReference type="AlphaFoldDB" id="A0A0W8E257"/>
<proteinExistence type="predicted"/>
<sequence>MDIANKLEDFDNHRLSELVINMFHQIMVHHTIYFLEVEHQFGMPAALEIMEKAFPKSYKAQMKRLGKTLGIELEDAIPKVLLDMPQEQLLALIKALGANWLAGDGIWFQSIEQQYSVLDAQRCAGGAVGKFCTFEANSIKKFLGLPDLAGLEGLKQALKFRLYHQVNVQSIIDESPNSIVFYMNECIVQTTRKRKGLDDYPCKSTGVMEYRSFAAAIDHRIVTECVGCPPDCHPEEWYCAWRFSIPTHE</sequence>
<organism evidence="1">
    <name type="scientific">hydrocarbon metagenome</name>
    <dbReference type="NCBI Taxonomy" id="938273"/>
    <lineage>
        <taxon>unclassified sequences</taxon>
        <taxon>metagenomes</taxon>
        <taxon>ecological metagenomes</taxon>
    </lineage>
</organism>
<evidence type="ECO:0000313" key="1">
    <source>
        <dbReference type="EMBL" id="KUG02702.1"/>
    </source>
</evidence>
<reference evidence="1" key="1">
    <citation type="journal article" date="2015" name="Proc. Natl. Acad. Sci. U.S.A.">
        <title>Networks of energetic and metabolic interactions define dynamics in microbial communities.</title>
        <authorList>
            <person name="Embree M."/>
            <person name="Liu J.K."/>
            <person name="Al-Bassam M.M."/>
            <person name="Zengler K."/>
        </authorList>
    </citation>
    <scope>NUCLEOTIDE SEQUENCE</scope>
</reference>
<protein>
    <recommendedName>
        <fullName evidence="2">Cytosolic protein</fullName>
    </recommendedName>
</protein>
<comment type="caution">
    <text evidence="1">The sequence shown here is derived from an EMBL/GenBank/DDBJ whole genome shotgun (WGS) entry which is preliminary data.</text>
</comment>
<name>A0A0W8E257_9ZZZZ</name>
<dbReference type="EMBL" id="LNQE01001914">
    <property type="protein sequence ID" value="KUG02702.1"/>
    <property type="molecule type" value="Genomic_DNA"/>
</dbReference>
<gene>
    <name evidence="1" type="ORF">ASZ90_019927</name>
</gene>